<protein>
    <submittedName>
        <fullName evidence="1">Cinorf13 protein</fullName>
    </submittedName>
</protein>
<accession>F2R4F8</accession>
<dbReference type="Proteomes" id="UP000006854">
    <property type="component" value="Chromosome"/>
</dbReference>
<dbReference type="AlphaFoldDB" id="F2R4F8"/>
<keyword evidence="2" id="KW-1185">Reference proteome</keyword>
<name>F2R4F8_STRVP</name>
<gene>
    <name evidence="1" type="ordered locus">SVEN_0147</name>
</gene>
<dbReference type="HOGENOM" id="CLU_104213_2_1_11"/>
<dbReference type="KEGG" id="sve:SVEN_0147"/>
<dbReference type="eggNOG" id="COG2856">
    <property type="taxonomic scope" value="Bacteria"/>
</dbReference>
<sequence length="184" mass="20572">MDRRDWRELRTRYETLIGRFTLSHPFQVDELCSAIAAERGRPLYLLPMPAVMPAGAGVCGMWVSFGTSDHVYYNVVTSRPHQTHIVLHELAHILLDHREPSAPEPGMLAQLFPDLDPAMAARLLGRTRTKATTRQEQEAELLASVMWQHFNVAPAAAASAPPETADTLNRVIGALSRRTTLRPR</sequence>
<organism evidence="1 2">
    <name type="scientific">Streptomyces venezuelae (strain ATCC 10712 / CBS 650.69 / DSM 40230 / JCM 4526 / NBRC 13096 / PD 04745)</name>
    <dbReference type="NCBI Taxonomy" id="953739"/>
    <lineage>
        <taxon>Bacteria</taxon>
        <taxon>Bacillati</taxon>
        <taxon>Actinomycetota</taxon>
        <taxon>Actinomycetes</taxon>
        <taxon>Kitasatosporales</taxon>
        <taxon>Streptomycetaceae</taxon>
        <taxon>Streptomyces</taxon>
    </lineage>
</organism>
<dbReference type="PATRIC" id="fig|953739.5.peg.3957"/>
<dbReference type="EMBL" id="FR845719">
    <property type="protein sequence ID" value="CCA53435.1"/>
    <property type="molecule type" value="Genomic_DNA"/>
</dbReference>
<evidence type="ECO:0000313" key="2">
    <source>
        <dbReference type="Proteomes" id="UP000006854"/>
    </source>
</evidence>
<dbReference type="STRING" id="953739.SVEN_0147"/>
<reference evidence="1 2" key="1">
    <citation type="journal article" date="2011" name="BMC Genomics">
        <title>Genome-wide analysis of the role of GlnR in Streptomyces venezuelae provides new insights into global nitrogen regulation in actinomycetes.</title>
        <authorList>
            <person name="Pullan S.T."/>
            <person name="Bibb M.J."/>
            <person name="Merrick M."/>
        </authorList>
    </citation>
    <scope>NUCLEOTIDE SEQUENCE [LARGE SCALE GENOMIC DNA]</scope>
    <source>
        <strain evidence="2">ATCC 10712 / CBS 650.69 / DSM 40230 / JCM 4526 / NBRC 13096 / PD 04745</strain>
    </source>
</reference>
<proteinExistence type="predicted"/>
<evidence type="ECO:0000313" key="1">
    <source>
        <dbReference type="EMBL" id="CCA53435.1"/>
    </source>
</evidence>
<dbReference type="GeneID" id="51860755"/>
<dbReference type="OrthoDB" id="4144896at2"/>
<dbReference type="RefSeq" id="WP_015031355.1">
    <property type="nucleotide sequence ID" value="NC_018750.1"/>
</dbReference>